<dbReference type="AlphaFoldDB" id="A0A3A5JX01"/>
<gene>
    <name evidence="3" type="ORF">D6029_03170</name>
</gene>
<protein>
    <submittedName>
        <fullName evidence="3">EF2563 family selenium-dependent molybdenum hydroxylase system protein</fullName>
    </submittedName>
</protein>
<reference evidence="3 4" key="1">
    <citation type="submission" date="2018-09" db="EMBL/GenBank/DDBJ databases">
        <title>Draft genome sequence of Buttiauxella izardii CCUG 35510T.</title>
        <authorList>
            <person name="Salva-Serra F."/>
            <person name="Marathe N."/>
            <person name="Moore E."/>
            <person name="Stadler-Svensson L."/>
            <person name="Engstrom-Jakobsson H."/>
        </authorList>
    </citation>
    <scope>NUCLEOTIDE SEQUENCE [LARGE SCALE GENOMIC DNA]</scope>
    <source>
        <strain evidence="3 4">CCUG 35510</strain>
    </source>
</reference>
<dbReference type="Gene3D" id="3.40.50.720">
    <property type="entry name" value="NAD(P)-binding Rossmann-like Domain"/>
    <property type="match status" value="1"/>
</dbReference>
<dbReference type="Pfam" id="PF02625">
    <property type="entry name" value="XdhC_CoxI"/>
    <property type="match status" value="1"/>
</dbReference>
<dbReference type="InterPro" id="IPR003777">
    <property type="entry name" value="XdhC_CoxI"/>
</dbReference>
<evidence type="ECO:0000313" key="4">
    <source>
        <dbReference type="Proteomes" id="UP000276295"/>
    </source>
</evidence>
<accession>A0A3A5JX01</accession>
<feature type="domain" description="XdhC Rossmann" evidence="2">
    <location>
        <begin position="106"/>
        <end position="247"/>
    </location>
</feature>
<comment type="caution">
    <text evidence="3">The sequence shown here is derived from an EMBL/GenBank/DDBJ whole genome shotgun (WGS) entry which is preliminary data.</text>
</comment>
<dbReference type="NCBIfam" id="TIGR03309">
    <property type="entry name" value="matur_yqeB"/>
    <property type="match status" value="1"/>
</dbReference>
<dbReference type="PANTHER" id="PTHR30388">
    <property type="entry name" value="ALDEHYDE OXIDOREDUCTASE MOLYBDENUM COFACTOR ASSEMBLY PROTEIN"/>
    <property type="match status" value="1"/>
</dbReference>
<name>A0A3A5JX01_9ENTR</name>
<dbReference type="InterPro" id="IPR027051">
    <property type="entry name" value="XdhC_Rossmann_dom"/>
</dbReference>
<dbReference type="EMBL" id="QZWH01000006">
    <property type="protein sequence ID" value="RJT26803.1"/>
    <property type="molecule type" value="Genomic_DNA"/>
</dbReference>
<keyword evidence="4" id="KW-1185">Reference proteome</keyword>
<evidence type="ECO:0000259" key="2">
    <source>
        <dbReference type="Pfam" id="PF13478"/>
    </source>
</evidence>
<proteinExistence type="predicted"/>
<dbReference type="Pfam" id="PF13478">
    <property type="entry name" value="XdhC_C"/>
    <property type="match status" value="1"/>
</dbReference>
<evidence type="ECO:0000313" key="3">
    <source>
        <dbReference type="EMBL" id="RJT26803.1"/>
    </source>
</evidence>
<dbReference type="Proteomes" id="UP000276295">
    <property type="component" value="Unassembled WGS sequence"/>
</dbReference>
<feature type="domain" description="XdhC- CoxI" evidence="1">
    <location>
        <begin position="12"/>
        <end position="74"/>
    </location>
</feature>
<evidence type="ECO:0000259" key="1">
    <source>
        <dbReference type="Pfam" id="PF02625"/>
    </source>
</evidence>
<dbReference type="InterPro" id="IPR052698">
    <property type="entry name" value="MoCofactor_Util/Proc"/>
</dbReference>
<dbReference type="OrthoDB" id="9815497at2"/>
<dbReference type="InterPro" id="IPR017695">
    <property type="entry name" value="Se-dep_Mo_hydrolase_YqeB"/>
</dbReference>
<sequence>MKIFAEAAKLEQQNSPFALAQIVDCRGSTPRHCAQMLVRNDGSVMGTIGGGMMERRVIEEALLALAERKPRLFHGRMARNGEDAVGSDCGGAMTVYIDIHGYSPRLVLVGAGHVNQAIAKAAAALDFNIHVADVYAENLNPDNFPPATRLLHAASFTEAIEQLQIEPEDYVVIATNSQDKEALDCLIQRPVKYLGLLASRRKTQTFLQQLRTHCVPEAKLARLHAPIGFNIGAETPQEIAISILAEIVQHRHQAPGGPMKEKAAEKVGRLVVIRGAGDIATGVALRLWHSGFRVVMLEMAQPTVIRCSVAFAQAMFDGEVTVEGVKARFVANVDDVPAVLQAGVIPVLADEQASLLPVLQPDGLVDAILAKVNKGTHRGMAPVTVALGPGFEAGKDCDAVIETNRGHYLGRVIYQGPAQANTGIPGNIKGETTRRVMRAPVAGKIRCCVKLGDVVNEGDLVAYIDDTPVIAPLSGMVRGLLNEGLSVTVGFKIGDIDPRGLEADFTTVSDKARAIGGAVLEAMMALPRKPQRVKQAVAREVELVD</sequence>
<dbReference type="PANTHER" id="PTHR30388:SF6">
    <property type="entry name" value="XANTHINE DEHYDROGENASE SUBUNIT A-RELATED"/>
    <property type="match status" value="1"/>
</dbReference>
<organism evidence="3 4">
    <name type="scientific">Buttiauxella izardii</name>
    <dbReference type="NCBI Taxonomy" id="82991"/>
    <lineage>
        <taxon>Bacteria</taxon>
        <taxon>Pseudomonadati</taxon>
        <taxon>Pseudomonadota</taxon>
        <taxon>Gammaproteobacteria</taxon>
        <taxon>Enterobacterales</taxon>
        <taxon>Enterobacteriaceae</taxon>
        <taxon>Buttiauxella</taxon>
    </lineage>
</organism>
<dbReference type="RefSeq" id="WP_120063378.1">
    <property type="nucleotide sequence ID" value="NZ_QZWH01000006.1"/>
</dbReference>